<accession>A0A857JA93</accession>
<evidence type="ECO:0000313" key="2">
    <source>
        <dbReference type="Proteomes" id="UP000464787"/>
    </source>
</evidence>
<dbReference type="RefSeq" id="WP_160553944.1">
    <property type="nucleotide sequence ID" value="NZ_CP047650.1"/>
</dbReference>
<name>A0A857JA93_9BURK</name>
<protein>
    <submittedName>
        <fullName evidence="1">Uncharacterized protein</fullName>
    </submittedName>
</protein>
<proteinExistence type="predicted"/>
<gene>
    <name evidence="1" type="ORF">GT347_20400</name>
</gene>
<dbReference type="AlphaFoldDB" id="A0A857JA93"/>
<reference evidence="1 2" key="1">
    <citation type="submission" date="2020-01" db="EMBL/GenBank/DDBJ databases">
        <title>Genome sequencing of strain KACC 21265.</title>
        <authorList>
            <person name="Heo J."/>
            <person name="Kim S.-J."/>
            <person name="Kim J.-S."/>
            <person name="Hong S.-B."/>
            <person name="Kwon S.-W."/>
        </authorList>
    </citation>
    <scope>NUCLEOTIDE SEQUENCE [LARGE SCALE GENOMIC DNA]</scope>
    <source>
        <strain evidence="1 2">KACC 21265</strain>
    </source>
</reference>
<dbReference type="KEGG" id="xyk:GT347_20400"/>
<dbReference type="Proteomes" id="UP000464787">
    <property type="component" value="Chromosome"/>
</dbReference>
<organism evidence="1 2">
    <name type="scientific">Xylophilus rhododendri</name>
    <dbReference type="NCBI Taxonomy" id="2697032"/>
    <lineage>
        <taxon>Bacteria</taxon>
        <taxon>Pseudomonadati</taxon>
        <taxon>Pseudomonadota</taxon>
        <taxon>Betaproteobacteria</taxon>
        <taxon>Burkholderiales</taxon>
        <taxon>Xylophilus</taxon>
    </lineage>
</organism>
<sequence length="162" mass="19052">MLFVVYQTRHHGRPLAPERIAASPRKGLVRFGQGTRDLYARGVMLARLLDPADRKTELIPPIEQARVHRVFDFLQIIGIEHYRASAKAKVDRWDQTWICCQDEAQGHELMLRMHQRIREGYRPHLTWVDSPVQRLRRDERAERENAAFQAEFANDDPPDIFK</sequence>
<keyword evidence="2" id="KW-1185">Reference proteome</keyword>
<dbReference type="EMBL" id="CP047650">
    <property type="protein sequence ID" value="QHJ00134.1"/>
    <property type="molecule type" value="Genomic_DNA"/>
</dbReference>
<evidence type="ECO:0000313" key="1">
    <source>
        <dbReference type="EMBL" id="QHJ00134.1"/>
    </source>
</evidence>